<organism evidence="11 12">
    <name type="scientific">Aporhodopirellula rubra</name>
    <dbReference type="NCBI Taxonomy" id="980271"/>
    <lineage>
        <taxon>Bacteria</taxon>
        <taxon>Pseudomonadati</taxon>
        <taxon>Planctomycetota</taxon>
        <taxon>Planctomycetia</taxon>
        <taxon>Pirellulales</taxon>
        <taxon>Pirellulaceae</taxon>
        <taxon>Aporhodopirellula</taxon>
    </lineage>
</organism>
<evidence type="ECO:0000256" key="4">
    <source>
        <dbReference type="ARBA" id="ARBA00022272"/>
    </source>
</evidence>
<evidence type="ECO:0000256" key="7">
    <source>
        <dbReference type="ARBA" id="ARBA00023141"/>
    </source>
</evidence>
<gene>
    <name evidence="9" type="primary">trpF</name>
    <name evidence="11" type="ORF">FHS27_004889</name>
</gene>
<dbReference type="InterPro" id="IPR044643">
    <property type="entry name" value="TrpF_fam"/>
</dbReference>
<dbReference type="UniPathway" id="UPA00035">
    <property type="reaction ID" value="UER00042"/>
</dbReference>
<comment type="pathway">
    <text evidence="2 9">Amino-acid biosynthesis; L-tryptophan biosynthesis; L-tryptophan from chorismate: step 3/5.</text>
</comment>
<proteinExistence type="inferred from homology"/>
<dbReference type="Proteomes" id="UP000536179">
    <property type="component" value="Unassembled WGS sequence"/>
</dbReference>
<keyword evidence="12" id="KW-1185">Reference proteome</keyword>
<evidence type="ECO:0000256" key="6">
    <source>
        <dbReference type="ARBA" id="ARBA00022822"/>
    </source>
</evidence>
<evidence type="ECO:0000259" key="10">
    <source>
        <dbReference type="Pfam" id="PF00697"/>
    </source>
</evidence>
<dbReference type="GO" id="GO:0004640">
    <property type="term" value="F:phosphoribosylanthranilate isomerase activity"/>
    <property type="evidence" value="ECO:0007669"/>
    <property type="project" value="UniProtKB-UniRule"/>
</dbReference>
<dbReference type="InterPro" id="IPR013785">
    <property type="entry name" value="Aldolase_TIM"/>
</dbReference>
<dbReference type="EC" id="5.3.1.24" evidence="3 9"/>
<dbReference type="HAMAP" id="MF_00135">
    <property type="entry name" value="PRAI"/>
    <property type="match status" value="1"/>
</dbReference>
<evidence type="ECO:0000256" key="5">
    <source>
        <dbReference type="ARBA" id="ARBA00022605"/>
    </source>
</evidence>
<dbReference type="Gene3D" id="3.20.20.70">
    <property type="entry name" value="Aldolase class I"/>
    <property type="match status" value="1"/>
</dbReference>
<evidence type="ECO:0000313" key="12">
    <source>
        <dbReference type="Proteomes" id="UP000536179"/>
    </source>
</evidence>
<evidence type="ECO:0000256" key="2">
    <source>
        <dbReference type="ARBA" id="ARBA00004664"/>
    </source>
</evidence>
<dbReference type="InterPro" id="IPR011060">
    <property type="entry name" value="RibuloseP-bd_barrel"/>
</dbReference>
<dbReference type="PANTHER" id="PTHR42894:SF1">
    <property type="entry name" value="N-(5'-PHOSPHORIBOSYL)ANTHRANILATE ISOMERASE"/>
    <property type="match status" value="1"/>
</dbReference>
<sequence>MIDFQIKICGVRSEADVHACESAGADCVGLNFYPQSIRYLAPHSAITKSINEAAKDAKIARVGLFVNEPVAAIRRAQDALQLDAVQLHGDETPAAARQLIDAGVAIIRAIRLPTMPQSSEQIQNTILPWVDLPVTLLLDADAGVKFGGGGKQLDWPSIAAWNRDSPRLPGQPDWILAGGLHCDNVADAIRTSGTKRVDVASGVESPKGTKSAELIQKFVAECRQRGVDAER</sequence>
<dbReference type="CDD" id="cd00405">
    <property type="entry name" value="PRAI"/>
    <property type="match status" value="1"/>
</dbReference>
<keyword evidence="5 9" id="KW-0028">Amino-acid biosynthesis</keyword>
<accession>A0A7W5E3T7</accession>
<evidence type="ECO:0000256" key="3">
    <source>
        <dbReference type="ARBA" id="ARBA00012572"/>
    </source>
</evidence>
<dbReference type="PANTHER" id="PTHR42894">
    <property type="entry name" value="N-(5'-PHOSPHORIBOSYL)ANTHRANILATE ISOMERASE"/>
    <property type="match status" value="1"/>
</dbReference>
<keyword evidence="6 9" id="KW-0822">Tryptophan biosynthesis</keyword>
<comment type="similarity">
    <text evidence="9">Belongs to the TrpF family.</text>
</comment>
<keyword evidence="8 9" id="KW-0413">Isomerase</keyword>
<evidence type="ECO:0000256" key="8">
    <source>
        <dbReference type="ARBA" id="ARBA00023235"/>
    </source>
</evidence>
<comment type="catalytic activity">
    <reaction evidence="1 9">
        <text>N-(5-phospho-beta-D-ribosyl)anthranilate = 1-(2-carboxyphenylamino)-1-deoxy-D-ribulose 5-phosphate</text>
        <dbReference type="Rhea" id="RHEA:21540"/>
        <dbReference type="ChEBI" id="CHEBI:18277"/>
        <dbReference type="ChEBI" id="CHEBI:58613"/>
        <dbReference type="EC" id="5.3.1.24"/>
    </reaction>
</comment>
<evidence type="ECO:0000313" key="11">
    <source>
        <dbReference type="EMBL" id="MBB3209053.1"/>
    </source>
</evidence>
<feature type="domain" description="N-(5'phosphoribosyl) anthranilate isomerase (PRAI)" evidence="10">
    <location>
        <begin position="6"/>
        <end position="220"/>
    </location>
</feature>
<reference evidence="11 12" key="1">
    <citation type="submission" date="2020-08" db="EMBL/GenBank/DDBJ databases">
        <title>Genomic Encyclopedia of Type Strains, Phase III (KMG-III): the genomes of soil and plant-associated and newly described type strains.</title>
        <authorList>
            <person name="Whitman W."/>
        </authorList>
    </citation>
    <scope>NUCLEOTIDE SEQUENCE [LARGE SCALE GENOMIC DNA]</scope>
    <source>
        <strain evidence="11 12">CECT 8075</strain>
    </source>
</reference>
<dbReference type="AlphaFoldDB" id="A0A7W5E3T7"/>
<dbReference type="GO" id="GO:0000162">
    <property type="term" value="P:L-tryptophan biosynthetic process"/>
    <property type="evidence" value="ECO:0007669"/>
    <property type="project" value="UniProtKB-UniRule"/>
</dbReference>
<dbReference type="EMBL" id="JACHXU010000020">
    <property type="protein sequence ID" value="MBB3209053.1"/>
    <property type="molecule type" value="Genomic_DNA"/>
</dbReference>
<name>A0A7W5E3T7_9BACT</name>
<evidence type="ECO:0000256" key="1">
    <source>
        <dbReference type="ARBA" id="ARBA00001164"/>
    </source>
</evidence>
<dbReference type="Pfam" id="PF00697">
    <property type="entry name" value="PRAI"/>
    <property type="match status" value="1"/>
</dbReference>
<dbReference type="SUPFAM" id="SSF51366">
    <property type="entry name" value="Ribulose-phoshate binding barrel"/>
    <property type="match status" value="1"/>
</dbReference>
<protein>
    <recommendedName>
        <fullName evidence="4 9">N-(5'-phosphoribosyl)anthranilate isomerase</fullName>
        <shortName evidence="9">PRAI</shortName>
        <ecNumber evidence="3 9">5.3.1.24</ecNumber>
    </recommendedName>
</protein>
<dbReference type="InterPro" id="IPR001240">
    <property type="entry name" value="PRAI_dom"/>
</dbReference>
<comment type="caution">
    <text evidence="11">The sequence shown here is derived from an EMBL/GenBank/DDBJ whole genome shotgun (WGS) entry which is preliminary data.</text>
</comment>
<keyword evidence="7 9" id="KW-0057">Aromatic amino acid biosynthesis</keyword>
<dbReference type="RefSeq" id="WP_184307381.1">
    <property type="nucleotide sequence ID" value="NZ_JACHXU010000020.1"/>
</dbReference>
<evidence type="ECO:0000256" key="9">
    <source>
        <dbReference type="HAMAP-Rule" id="MF_00135"/>
    </source>
</evidence>